<evidence type="ECO:0000313" key="2">
    <source>
        <dbReference type="EMBL" id="SFK25513.1"/>
    </source>
</evidence>
<reference evidence="2 3" key="1">
    <citation type="submission" date="2016-10" db="EMBL/GenBank/DDBJ databases">
        <authorList>
            <person name="Varghese N."/>
            <person name="Submissions S."/>
        </authorList>
    </citation>
    <scope>NUCLEOTIDE SEQUENCE [LARGE SCALE GENOMIC DNA]</scope>
    <source>
        <strain evidence="2 3">DSM 21822</strain>
    </source>
</reference>
<name>A0A1I3Y176_9HYPH</name>
<gene>
    <name evidence="2" type="ORF">SAMN04488498_104118</name>
</gene>
<dbReference type="AlphaFoldDB" id="A0A1I3Y176"/>
<sequence length="61" mass="6582">MESSAELERHGMNPRVKPEDDERSNVHGKSPTPAIGGDLPPLVIHGRSRPKAVAQTRGSMP</sequence>
<organism evidence="2 3">
    <name type="scientific">Neomesorhizobium albiziae</name>
    <dbReference type="NCBI Taxonomy" id="335020"/>
    <lineage>
        <taxon>Bacteria</taxon>
        <taxon>Pseudomonadati</taxon>
        <taxon>Pseudomonadota</taxon>
        <taxon>Alphaproteobacteria</taxon>
        <taxon>Hyphomicrobiales</taxon>
        <taxon>Phyllobacteriaceae</taxon>
        <taxon>Neomesorhizobium</taxon>
    </lineage>
</organism>
<feature type="region of interest" description="Disordered" evidence="1">
    <location>
        <begin position="1"/>
        <end position="61"/>
    </location>
</feature>
<evidence type="ECO:0000313" key="3">
    <source>
        <dbReference type="Proteomes" id="UP000323300"/>
    </source>
</evidence>
<evidence type="ECO:0000256" key="1">
    <source>
        <dbReference type="SAM" id="MobiDB-lite"/>
    </source>
</evidence>
<dbReference type="Proteomes" id="UP000323300">
    <property type="component" value="Unassembled WGS sequence"/>
</dbReference>
<proteinExistence type="predicted"/>
<keyword evidence="3" id="KW-1185">Reference proteome</keyword>
<protein>
    <submittedName>
        <fullName evidence="2">Uncharacterized protein</fullName>
    </submittedName>
</protein>
<feature type="compositionally biased region" description="Basic and acidic residues" evidence="1">
    <location>
        <begin position="1"/>
        <end position="25"/>
    </location>
</feature>
<dbReference type="EMBL" id="FOSL01000004">
    <property type="protein sequence ID" value="SFK25513.1"/>
    <property type="molecule type" value="Genomic_DNA"/>
</dbReference>
<accession>A0A1I3Y176</accession>